<dbReference type="EMBL" id="JH598007">
    <property type="status" value="NOT_ANNOTATED_CDS"/>
    <property type="molecule type" value="Genomic_DNA"/>
</dbReference>
<reference evidence="4" key="1">
    <citation type="journal article" date="2010" name="Science">
        <title>Signatures of adaptation to obligate biotrophy in the Hyaloperonospora arabidopsidis genome.</title>
        <authorList>
            <person name="Baxter L."/>
            <person name="Tripathy S."/>
            <person name="Ishaque N."/>
            <person name="Boot N."/>
            <person name="Cabral A."/>
            <person name="Kemen E."/>
            <person name="Thines M."/>
            <person name="Ah-Fong A."/>
            <person name="Anderson R."/>
            <person name="Badejoko W."/>
            <person name="Bittner-Eddy P."/>
            <person name="Boore J.L."/>
            <person name="Chibucos M.C."/>
            <person name="Coates M."/>
            <person name="Dehal P."/>
            <person name="Delehaunty K."/>
            <person name="Dong S."/>
            <person name="Downton P."/>
            <person name="Dumas B."/>
            <person name="Fabro G."/>
            <person name="Fronick C."/>
            <person name="Fuerstenberg S.I."/>
            <person name="Fulton L."/>
            <person name="Gaulin E."/>
            <person name="Govers F."/>
            <person name="Hughes L."/>
            <person name="Humphray S."/>
            <person name="Jiang R.H."/>
            <person name="Judelson H."/>
            <person name="Kamoun S."/>
            <person name="Kyung K."/>
            <person name="Meijer H."/>
            <person name="Minx P."/>
            <person name="Morris P."/>
            <person name="Nelson J."/>
            <person name="Phuntumart V."/>
            <person name="Qutob D."/>
            <person name="Rehmany A."/>
            <person name="Rougon-Cardoso A."/>
            <person name="Ryden P."/>
            <person name="Torto-Alalibo T."/>
            <person name="Studholme D."/>
            <person name="Wang Y."/>
            <person name="Win J."/>
            <person name="Wood J."/>
            <person name="Clifton S.W."/>
            <person name="Rogers J."/>
            <person name="Van den Ackerveken G."/>
            <person name="Jones J.D."/>
            <person name="McDowell J.M."/>
            <person name="Beynon J."/>
            <person name="Tyler B.M."/>
        </authorList>
    </citation>
    <scope>NUCLEOTIDE SEQUENCE [LARGE SCALE GENOMIC DNA]</scope>
    <source>
        <strain evidence="4">Emoy2</strain>
    </source>
</reference>
<protein>
    <recommendedName>
        <fullName evidence="5">Transmembrane protein</fullName>
    </recommendedName>
</protein>
<name>M4BWT5_HYAAE</name>
<dbReference type="Proteomes" id="UP000011713">
    <property type="component" value="Unassembled WGS sequence"/>
</dbReference>
<keyword evidence="2" id="KW-0812">Transmembrane</keyword>
<evidence type="ECO:0000256" key="1">
    <source>
        <dbReference type="SAM" id="MobiDB-lite"/>
    </source>
</evidence>
<keyword evidence="4" id="KW-1185">Reference proteome</keyword>
<reference evidence="3" key="2">
    <citation type="submission" date="2015-06" db="UniProtKB">
        <authorList>
            <consortium name="EnsemblProtists"/>
        </authorList>
    </citation>
    <scope>IDENTIFICATION</scope>
    <source>
        <strain evidence="3">Emoy2</strain>
    </source>
</reference>
<sequence length="465" mass="53129">MEVASRLSLDAIAAERTGAAAIAKRTRTSFSESIASLSSQALPERAAEGSQESSEADEAWSARSNPSVSSYNSSMRERHRHAIASAFFGSNSTATETIVESPRAGIDRRRPRRRRSSYRSTERGGDGLLRRFFRPRRASESALTVGEIEASGLQEEQHARTRRRQLSVPLDSMKGEEQEEKETREERRTRRENRLLFEDLVHLANTHQPVEFGRFKQRRSLRENSRVGRSSKVSSAYLRRSSVAEELDVEGSCSFNSLEEKTDETYGDEVINTELLEAYIAYSKSIGHEPNIHLNPDMIPLQSQDVMENSVEDKEKERQRVHRVSYIHDRPVLREHQHFWTGFLGTRYSKRRGCAQLWTWLLIGVGVLLWLGISLSSLEMNEVLHLDAFTLEDVQVLEDYTLLHFLERVDFDLTYTIQTPTSATRNSSATSNASYFNALLLTQEDWNHLTHDLCVLVAHVYREHA</sequence>
<keyword evidence="2" id="KW-1133">Transmembrane helix</keyword>
<dbReference type="eggNOG" id="ENOG502SITH">
    <property type="taxonomic scope" value="Eukaryota"/>
</dbReference>
<dbReference type="EnsemblProtists" id="HpaT810986">
    <property type="protein sequence ID" value="HpaP810986"/>
    <property type="gene ID" value="HpaG810986"/>
</dbReference>
<accession>M4BWT5</accession>
<evidence type="ECO:0000313" key="4">
    <source>
        <dbReference type="Proteomes" id="UP000011713"/>
    </source>
</evidence>
<feature type="region of interest" description="Disordered" evidence="1">
    <location>
        <begin position="98"/>
        <end position="125"/>
    </location>
</feature>
<dbReference type="InParanoid" id="M4BWT5"/>
<proteinExistence type="predicted"/>
<evidence type="ECO:0000256" key="2">
    <source>
        <dbReference type="SAM" id="Phobius"/>
    </source>
</evidence>
<keyword evidence="2" id="KW-0472">Membrane</keyword>
<feature type="compositionally biased region" description="Low complexity" evidence="1">
    <location>
        <begin position="61"/>
        <end position="74"/>
    </location>
</feature>
<evidence type="ECO:0000313" key="3">
    <source>
        <dbReference type="EnsemblProtists" id="HpaP810986"/>
    </source>
</evidence>
<dbReference type="AlphaFoldDB" id="M4BWT5"/>
<dbReference type="HOGENOM" id="CLU_588584_0_0_1"/>
<organism evidence="3 4">
    <name type="scientific">Hyaloperonospora arabidopsidis (strain Emoy2)</name>
    <name type="common">Downy mildew agent</name>
    <name type="synonym">Peronospora arabidopsidis</name>
    <dbReference type="NCBI Taxonomy" id="559515"/>
    <lineage>
        <taxon>Eukaryota</taxon>
        <taxon>Sar</taxon>
        <taxon>Stramenopiles</taxon>
        <taxon>Oomycota</taxon>
        <taxon>Peronosporomycetes</taxon>
        <taxon>Peronosporales</taxon>
        <taxon>Peronosporaceae</taxon>
        <taxon>Hyaloperonospora</taxon>
    </lineage>
</organism>
<feature type="transmembrane region" description="Helical" evidence="2">
    <location>
        <begin position="357"/>
        <end position="378"/>
    </location>
</feature>
<feature type="region of interest" description="Disordered" evidence="1">
    <location>
        <begin position="33"/>
        <end position="74"/>
    </location>
</feature>
<feature type="region of interest" description="Disordered" evidence="1">
    <location>
        <begin position="148"/>
        <end position="189"/>
    </location>
</feature>
<feature type="compositionally biased region" description="Basic and acidic residues" evidence="1">
    <location>
        <begin position="173"/>
        <end position="189"/>
    </location>
</feature>
<evidence type="ECO:0008006" key="5">
    <source>
        <dbReference type="Google" id="ProtNLM"/>
    </source>
</evidence>
<dbReference type="VEuPathDB" id="FungiDB:HpaG810986"/>